<evidence type="ECO:0008006" key="3">
    <source>
        <dbReference type="Google" id="ProtNLM"/>
    </source>
</evidence>
<accession>A0AAX4G6T5</accession>
<reference evidence="2" key="1">
    <citation type="submission" date="2024-05" db="EMBL/GenBank/DDBJ databases">
        <authorList>
            <person name="Tikunov A.Y."/>
            <person name="Morozova V.V."/>
            <person name="Kozlova Y.N."/>
            <person name="Tikunova N.V."/>
            <person name="Babkin I.V."/>
        </authorList>
    </citation>
    <scope>NUCLEOTIDE SEQUENCE [LARGE SCALE GENOMIC DNA]</scope>
</reference>
<evidence type="ECO:0000313" key="2">
    <source>
        <dbReference type="Proteomes" id="UP001305174"/>
    </source>
</evidence>
<dbReference type="EMBL" id="OR575930">
    <property type="protein sequence ID" value="WOZ57546.1"/>
    <property type="molecule type" value="Genomic_DNA"/>
</dbReference>
<name>A0AAX4G6T5_9CAUD</name>
<proteinExistence type="predicted"/>
<sequence length="71" mass="8481">MYFTDKYGDISFRDSGEEYFNRHSATEMYLKSVHTFTPYVKPETIVVDGQEYVLEDIKNTIREYAIPVFKR</sequence>
<dbReference type="Proteomes" id="UP001305174">
    <property type="component" value="Segment"/>
</dbReference>
<organism evidence="1 2">
    <name type="scientific">Pseudomonas phage vB_PseuGesM_254</name>
    <dbReference type="NCBI Taxonomy" id="3092638"/>
    <lineage>
        <taxon>Viruses</taxon>
        <taxon>Duplodnaviria</taxon>
        <taxon>Heunggongvirae</taxon>
        <taxon>Uroviricota</taxon>
        <taxon>Caudoviricetes</taxon>
        <taxon>Vandenendeviridae</taxon>
        <taxon>Chemalvirus</taxon>
        <taxon>Chemalvirus PseuGes254</taxon>
    </lineage>
</organism>
<keyword evidence="2" id="KW-1185">Reference proteome</keyword>
<protein>
    <recommendedName>
        <fullName evidence="3">Thymidylate kinase</fullName>
    </recommendedName>
</protein>
<evidence type="ECO:0000313" key="1">
    <source>
        <dbReference type="EMBL" id="WOZ57546.1"/>
    </source>
</evidence>